<proteinExistence type="predicted"/>
<feature type="region of interest" description="Disordered" evidence="2">
    <location>
        <begin position="166"/>
        <end position="187"/>
    </location>
</feature>
<evidence type="ECO:0000313" key="3">
    <source>
        <dbReference type="EMBL" id="UXX83385.1"/>
    </source>
</evidence>
<gene>
    <name evidence="3" type="ORF">N7U68_01480</name>
</gene>
<accession>A0ABY6DCV0</accession>
<reference evidence="3" key="1">
    <citation type="submission" date="2022-10" db="EMBL/GenBank/DDBJ databases">
        <title>Roseovarius pelagicus sp. nov., isolated from Arctic seawater.</title>
        <authorList>
            <person name="Hong Y.W."/>
            <person name="Hwang C.Y."/>
        </authorList>
    </citation>
    <scope>NUCLEOTIDE SEQUENCE</scope>
    <source>
        <strain evidence="3">HL-MP18</strain>
    </source>
</reference>
<evidence type="ECO:0008006" key="5">
    <source>
        <dbReference type="Google" id="ProtNLM"/>
    </source>
</evidence>
<keyword evidence="1" id="KW-0175">Coiled coil</keyword>
<name>A0ABY6DCV0_9RHOB</name>
<dbReference type="RefSeq" id="WP_263047998.1">
    <property type="nucleotide sequence ID" value="NZ_CP106738.1"/>
</dbReference>
<evidence type="ECO:0000256" key="2">
    <source>
        <dbReference type="SAM" id="MobiDB-lite"/>
    </source>
</evidence>
<evidence type="ECO:0000313" key="4">
    <source>
        <dbReference type="Proteomes" id="UP001064087"/>
    </source>
</evidence>
<feature type="coiled-coil region" evidence="1">
    <location>
        <begin position="37"/>
        <end position="121"/>
    </location>
</feature>
<protein>
    <recommendedName>
        <fullName evidence="5">Colicin import membrane protein</fullName>
    </recommendedName>
</protein>
<keyword evidence="4" id="KW-1185">Reference proteome</keyword>
<feature type="compositionally biased region" description="Acidic residues" evidence="2">
    <location>
        <begin position="173"/>
        <end position="187"/>
    </location>
</feature>
<sequence length="187" mass="20043">MSDIDAMQGRIMAALDRIGQGLDTLSADSGADGSAETEKLRRELEDEKLANAQLEERVKTLKARLQEAEEAAEQAAAVADSSAEEAHSEALRKLDADLQSLRHANQQLRDNNAALREANATGVVEPHLINKAMMAELEGLRAVRASDRTEVDAVLAELDKVVRAAGQEAAAATDDDTTAQPADQEDE</sequence>
<evidence type="ECO:0000256" key="1">
    <source>
        <dbReference type="SAM" id="Coils"/>
    </source>
</evidence>
<dbReference type="Proteomes" id="UP001064087">
    <property type="component" value="Chromosome"/>
</dbReference>
<organism evidence="3 4">
    <name type="scientific">Roseovarius pelagicus</name>
    <dbReference type="NCBI Taxonomy" id="2980108"/>
    <lineage>
        <taxon>Bacteria</taxon>
        <taxon>Pseudomonadati</taxon>
        <taxon>Pseudomonadota</taxon>
        <taxon>Alphaproteobacteria</taxon>
        <taxon>Rhodobacterales</taxon>
        <taxon>Roseobacteraceae</taxon>
        <taxon>Roseovarius</taxon>
    </lineage>
</organism>
<dbReference type="EMBL" id="CP106738">
    <property type="protein sequence ID" value="UXX83385.1"/>
    <property type="molecule type" value="Genomic_DNA"/>
</dbReference>